<evidence type="ECO:0000256" key="1">
    <source>
        <dbReference type="ARBA" id="ARBA00004123"/>
    </source>
</evidence>
<keyword evidence="11" id="KW-1185">Reference proteome</keyword>
<feature type="domain" description="VLIG-type G" evidence="9">
    <location>
        <begin position="1483"/>
        <end position="1724"/>
    </location>
</feature>
<feature type="compositionally biased region" description="Basic and acidic residues" evidence="8">
    <location>
        <begin position="115"/>
        <end position="124"/>
    </location>
</feature>
<dbReference type="Ensembl" id="ENSOANT00000064337.1">
    <property type="protein sequence ID" value="ENSOANP00000047227.1"/>
    <property type="gene ID" value="ENSOANG00000040574.1"/>
</dbReference>
<reference evidence="10" key="3">
    <citation type="submission" date="2025-09" db="UniProtKB">
        <authorList>
            <consortium name="Ensembl"/>
        </authorList>
    </citation>
    <scope>IDENTIFICATION</scope>
    <source>
        <strain evidence="10">Glennie</strain>
    </source>
</reference>
<sequence>MSKEGKCPSDSLGGGPEKELEKKLLEVGLDLRYWMPTLKNTLGVTCIQSFQYLGYKDLEKLEPKIRFPWEKQALQQLLAPYHNQEAEEAQKKDSEKIRKVQKQAGLAQTELNEAQSERRRYNESAVQRREEELRQMMGSPPPYCQAVEKPLLEHLEHERSQLTLPEGTLLGRTNLPDKELLRWASGGLALQGVFSTGHLEDLLEKREVLIDVPENFSLHGPIQRLQELKREFSSLQTESEFTKSVERLGFSISCSAKGQFWKFHMVGGIDISTSSNSSNVHNSHSEHAYICLMKFCYVPLALCQFTKDQLQLSREALKELKQIEELLSYTQDPDKLYMLKKTRYGNFFSRFGSHVNLGPLHFGGIYWWKAVSEGFSSEEREEVKHQASMHLDCYVKGGVSAFGRSFAANMSPSLFHSAASSHSQNDKQGHRVTQLSMSQTGGPPEVDSLPLWRKGLVASNQTWCVIDRGNQFLAVWDLIMSNHTRDFKNSLLVSQTLKEVYSVLTGQTPEMRFGEDHLRAEEEARSFLENLESWEVTDPEKQLKELMDFMQKLNEKTKDYTTWINVCLSDWALQNFLVGTVNACKDLSFNKTKLIKSLLTSLLDPHVYSVANFPQTPFIMKWIFEREETQQQQGNISEFADFIRILEESKHDVQRMNSDPEFSGSLERAIRKASFRVNVSLTSFLQTLRETEQSDTELLLTSIAGCAGYCVESNTFHYLLGCKEITFMLSEMPAALEKYQSLRKKSVSRAQAFLVLTALTVTAGYTEISPEEMESRLNSLKQRMEDSLTREVDIVLIKPRAGDVWETLKRDLNLLISGDYEATGGGLQMDQVLKDLEIDSVNVPTVICRVVKPVNVTEHKGVKYQEFLKLIKRLGLDKYYPKKMSRSDFHLIYKDSVDESQPCSDQELPFYFLQKLLMLDYRLRYLVCSDDAHLTSPDLTPALGPMGIDSDFSDEINDFFNISDLPVASFGTVQSRVHPMDIQMAIFHCADDFTRQYISTKLSICQFALPLLVPKPCTSEIEFLLWSHSQVKKNWQLVEKLGEEKRIRNYKDQLICQTATPIVSFIRIGNSLTSKSQILNMLLNKHKHDVFFHRHCKGSSKDVLLMDGVVEIYWYCPGGNYKDGFDNCVAFTNLHGDASEQEIQLGFLQEISSITIVLLSASDQNEKKRKIITNLLKSPKPFICLFDDKEGLADHRTQVRIGLKNRNEAELSDILTALIKRLLRVSGTSLSLRNCAEIARQHRIVVDEDTENCQTAKTTARALIDRLRKKYPTSNENISLKESLVPLQGKLWQEWCEKDKELSQLREKGKSSIEKHKSNIEARKRDIRLLQVQDAFPLNELLKSVIDILMSKLETNFKLSFLQWLSMFLNDLTADHLETLNQQDKTLGSRALPERQSKFEDISKEISPCTLGIEHILREIAQIYEALDEASPKKYEAFLTLPQIASDLMISGYPIELMDGDVSYVPLKWVAAVFDRLIEKFGDKKVFVLSVLGVQSTGKSTMLNAMFGLQFNVSAGRCTRGAYMQLIQVEEKVREELGFDFVLVVDTEGLRAPEHANKSLNHDNELATFVIGLGNLTLINIFGENPSVMQDTLQIAAQAFLRMKLVKLSPRCLFVHQNVGDIAAKYQNLEGRQQLQQTLDEMAVMAAEQEEQHSVTQFSDVIQFDVNSQVHYFAHLWEGNPPMAPPNPSYSHNIQQLKSKIIKTAKEESQGSILRMSDLQKRIGDLWNALVNENFIFSFRNTQEVMAMNKLDVMYTEWTWQLRNYLLSLQHQLANQIRNGDTKAIQRRDLEDPVTEKYTAVKQELEKYFSETQDYQILIQWKGNFENKLRILKDTLILETRTKCEELIGLKKSQSVWDQKKAMYENELLKRSRDLALSLKGKVSEKNLREKFNYVWLVWVSEVVSKTPPSRKPDIKSDLDTILLEHFKQEPNIKNKIENRFAKLRFLIDYSNHIKMKAKWCSSLSVSKPEESDKENINQTTSHIVKIVMEIIDSRVKQRVNYSRNYFYEILKAIDVEVEASNQNAKYKLTNKYKVDLSLCLCERAAKSFIDMHCSFMAANDPGTYLKRKKEDFFTSFKISYKGATSITGFSTFLCNKLIAALRNEAWKKMAISLSEKMRSDCPEFNGNKSNLEKHILIYLAEKENFDDYWQYIHFPKDFFKTYIKKQVEAYCLDSQHKKLKNYINITLDFFKNTILSAIQRSTEVTQDRDGNVSLWLDEFCKQLEAHLVLPRGDLKSIEHQEVNDIGFLKEAMSDALDPAIQALRQNTDWVCLEEFVSQIQNILLNHLGGCWEQCPFCNAICRNTIPDHDGDHIVSFHRPEAVIGMHTLGTDKFVISFCTSRVASDLFFCLTDGRCFPYKTYRKAGGNYATWNITPELSTQLYWKWFVSHFRSKLEEKYGKKFRDQGRIPDAWARITKDKVLIELKRP</sequence>
<evidence type="ECO:0000256" key="8">
    <source>
        <dbReference type="SAM" id="MobiDB-lite"/>
    </source>
</evidence>
<dbReference type="InParanoid" id="A0A6I8P2M0"/>
<gene>
    <name evidence="10" type="primary">LOC100083097</name>
</gene>
<feature type="region of interest" description="Disordered" evidence="8">
    <location>
        <begin position="104"/>
        <end position="124"/>
    </location>
</feature>
<feature type="region of interest" description="Disordered" evidence="8">
    <location>
        <begin position="417"/>
        <end position="443"/>
    </location>
</feature>
<keyword evidence="6" id="KW-0342">GTP-binding</keyword>
<comment type="subcellular location">
    <subcellularLocation>
        <location evidence="2">Cytoplasm</location>
    </subcellularLocation>
    <subcellularLocation>
        <location evidence="1">Nucleus</location>
    </subcellularLocation>
</comment>
<evidence type="ECO:0000256" key="5">
    <source>
        <dbReference type="ARBA" id="ARBA00022741"/>
    </source>
</evidence>
<dbReference type="Bgee" id="ENSOANG00000040574">
    <property type="expression patterns" value="Expressed in ovary and 6 other cell types or tissues"/>
</dbReference>
<dbReference type="GO" id="GO:0005634">
    <property type="term" value="C:nucleus"/>
    <property type="evidence" value="ECO:0007669"/>
    <property type="project" value="UniProtKB-SubCell"/>
</dbReference>
<evidence type="ECO:0000313" key="11">
    <source>
        <dbReference type="Proteomes" id="UP000002279"/>
    </source>
</evidence>
<reference evidence="10" key="2">
    <citation type="submission" date="2025-08" db="UniProtKB">
        <authorList>
            <consortium name="Ensembl"/>
        </authorList>
    </citation>
    <scope>IDENTIFICATION</scope>
    <source>
        <strain evidence="10">Glennie</strain>
    </source>
</reference>
<dbReference type="InterPro" id="IPR027417">
    <property type="entry name" value="P-loop_NTPase"/>
</dbReference>
<evidence type="ECO:0000256" key="3">
    <source>
        <dbReference type="ARBA" id="ARBA00006828"/>
    </source>
</evidence>
<protein>
    <recommendedName>
        <fullName evidence="9">VLIG-type G domain-containing protein</fullName>
    </recommendedName>
</protein>
<dbReference type="InterPro" id="IPR058641">
    <property type="entry name" value="GVIN1_dom"/>
</dbReference>
<name>A0A6I8P2M0_ORNAN</name>
<dbReference type="KEGG" id="oaa:100083097"/>
<dbReference type="Gene3D" id="3.40.50.300">
    <property type="entry name" value="P-loop containing nucleotide triphosphate hydrolases"/>
    <property type="match status" value="1"/>
</dbReference>
<dbReference type="GO" id="GO:0005525">
    <property type="term" value="F:GTP binding"/>
    <property type="evidence" value="ECO:0007669"/>
    <property type="project" value="UniProtKB-KW"/>
</dbReference>
<dbReference type="SUPFAM" id="SSF52540">
    <property type="entry name" value="P-loop containing nucleoside triphosphate hydrolases"/>
    <property type="match status" value="1"/>
</dbReference>
<dbReference type="OrthoDB" id="1597724at2759"/>
<accession>A0A6I8P2M0</accession>
<feature type="compositionally biased region" description="Polar residues" evidence="8">
    <location>
        <begin position="431"/>
        <end position="441"/>
    </location>
</feature>
<evidence type="ECO:0000256" key="6">
    <source>
        <dbReference type="ARBA" id="ARBA00023134"/>
    </source>
</evidence>
<evidence type="ECO:0000256" key="4">
    <source>
        <dbReference type="ARBA" id="ARBA00022490"/>
    </source>
</evidence>
<dbReference type="InterPro" id="IPR030383">
    <property type="entry name" value="G_VLIG_dom"/>
</dbReference>
<evidence type="ECO:0000259" key="9">
    <source>
        <dbReference type="PROSITE" id="PS51717"/>
    </source>
</evidence>
<dbReference type="Pfam" id="PF25496">
    <property type="entry name" value="URGCP"/>
    <property type="match status" value="1"/>
</dbReference>
<dbReference type="Pfam" id="PF25683">
    <property type="entry name" value="URGCP_GTPase"/>
    <property type="match status" value="1"/>
</dbReference>
<dbReference type="PANTHER" id="PTHR22796:SF6">
    <property type="entry name" value="INTERFERON-INDUCED VERY LARGE GTPASE 1-RELATED"/>
    <property type="match status" value="1"/>
</dbReference>
<dbReference type="FunCoup" id="A0A6I8P2M0">
    <property type="interactions" value="7"/>
</dbReference>
<evidence type="ECO:0000256" key="2">
    <source>
        <dbReference type="ARBA" id="ARBA00004496"/>
    </source>
</evidence>
<reference evidence="10 11" key="1">
    <citation type="journal article" date="2008" name="Nature">
        <title>Genome analysis of the platypus reveals unique signatures of evolution.</title>
        <authorList>
            <person name="Warren W.C."/>
            <person name="Hillier L.W."/>
            <person name="Marshall Graves J.A."/>
            <person name="Birney E."/>
            <person name="Ponting C.P."/>
            <person name="Grutzner F."/>
            <person name="Belov K."/>
            <person name="Miller W."/>
            <person name="Clarke L."/>
            <person name="Chinwalla A.T."/>
            <person name="Yang S.P."/>
            <person name="Heger A."/>
            <person name="Locke D.P."/>
            <person name="Miethke P."/>
            <person name="Waters P.D."/>
            <person name="Veyrunes F."/>
            <person name="Fulton L."/>
            <person name="Fulton B."/>
            <person name="Graves T."/>
            <person name="Wallis J."/>
            <person name="Puente X.S."/>
            <person name="Lopez-Otin C."/>
            <person name="Ordonez G.R."/>
            <person name="Eichler E.E."/>
            <person name="Chen L."/>
            <person name="Cheng Z."/>
            <person name="Deakin J.E."/>
            <person name="Alsop A."/>
            <person name="Thompson K."/>
            <person name="Kirby P."/>
            <person name="Papenfuss A.T."/>
            <person name="Wakefield M.J."/>
            <person name="Olender T."/>
            <person name="Lancet D."/>
            <person name="Huttley G.A."/>
            <person name="Smit A.F."/>
            <person name="Pask A."/>
            <person name="Temple-Smith P."/>
            <person name="Batzer M.A."/>
            <person name="Walker J.A."/>
            <person name="Konkel M.K."/>
            <person name="Harris R.S."/>
            <person name="Whittington C.M."/>
            <person name="Wong E.S."/>
            <person name="Gemmell N.J."/>
            <person name="Buschiazzo E."/>
            <person name="Vargas Jentzsch I.M."/>
            <person name="Merkel A."/>
            <person name="Schmitz J."/>
            <person name="Zemann A."/>
            <person name="Churakov G."/>
            <person name="Kriegs J.O."/>
            <person name="Brosius J."/>
            <person name="Murchison E.P."/>
            <person name="Sachidanandam R."/>
            <person name="Smith C."/>
            <person name="Hannon G.J."/>
            <person name="Tsend-Ayush E."/>
            <person name="McMillan D."/>
            <person name="Attenborough R."/>
            <person name="Rens W."/>
            <person name="Ferguson-Smith M."/>
            <person name="Lefevre C.M."/>
            <person name="Sharp J.A."/>
            <person name="Nicholas K.R."/>
            <person name="Ray D.A."/>
            <person name="Kube M."/>
            <person name="Reinhardt R."/>
            <person name="Pringle T.H."/>
            <person name="Taylor J."/>
            <person name="Jones R.C."/>
            <person name="Nixon B."/>
            <person name="Dacheux J.L."/>
            <person name="Niwa H."/>
            <person name="Sekita Y."/>
            <person name="Huang X."/>
            <person name="Stark A."/>
            <person name="Kheradpour P."/>
            <person name="Kellis M."/>
            <person name="Flicek P."/>
            <person name="Chen Y."/>
            <person name="Webber C."/>
            <person name="Hardison R."/>
            <person name="Nelson J."/>
            <person name="Hallsworth-Pepin K."/>
            <person name="Delehaunty K."/>
            <person name="Markovic C."/>
            <person name="Minx P."/>
            <person name="Feng Y."/>
            <person name="Kremitzki C."/>
            <person name="Mitreva M."/>
            <person name="Glasscock J."/>
            <person name="Wylie T."/>
            <person name="Wohldmann P."/>
            <person name="Thiru P."/>
            <person name="Nhan M.N."/>
            <person name="Pohl C.S."/>
            <person name="Smith S.M."/>
            <person name="Hou S."/>
            <person name="Nefedov M."/>
            <person name="de Jong P.J."/>
            <person name="Renfree M.B."/>
            <person name="Mardis E.R."/>
            <person name="Wilson R.K."/>
        </authorList>
    </citation>
    <scope>NUCLEOTIDE SEQUENCE [LARGE SCALE GENOMIC DNA]</scope>
    <source>
        <strain evidence="10 11">Glennie</strain>
    </source>
</reference>
<dbReference type="Proteomes" id="UP000002279">
    <property type="component" value="Chromosome 1"/>
</dbReference>
<dbReference type="GeneID" id="100083097"/>
<proteinExistence type="inferred from homology"/>
<dbReference type="GeneTree" id="ENSGT00940000154393"/>
<evidence type="ECO:0000256" key="7">
    <source>
        <dbReference type="ARBA" id="ARBA00023242"/>
    </source>
</evidence>
<keyword evidence="4" id="KW-0963">Cytoplasm</keyword>
<dbReference type="RefSeq" id="XP_028922201.1">
    <property type="nucleotide sequence ID" value="XM_029066368.2"/>
</dbReference>
<dbReference type="GO" id="GO:0005737">
    <property type="term" value="C:cytoplasm"/>
    <property type="evidence" value="ECO:0007669"/>
    <property type="project" value="UniProtKB-SubCell"/>
</dbReference>
<dbReference type="PROSITE" id="PS51717">
    <property type="entry name" value="G_VLIG"/>
    <property type="match status" value="1"/>
</dbReference>
<dbReference type="OMA" id="QAKLWHE"/>
<dbReference type="Pfam" id="PF25974">
    <property type="entry name" value="URGCP_9th"/>
    <property type="match status" value="1"/>
</dbReference>
<organism evidence="10 11">
    <name type="scientific">Ornithorhynchus anatinus</name>
    <name type="common">Duckbill platypus</name>
    <dbReference type="NCBI Taxonomy" id="9258"/>
    <lineage>
        <taxon>Eukaryota</taxon>
        <taxon>Metazoa</taxon>
        <taxon>Chordata</taxon>
        <taxon>Craniata</taxon>
        <taxon>Vertebrata</taxon>
        <taxon>Euteleostomi</taxon>
        <taxon>Mammalia</taxon>
        <taxon>Monotremata</taxon>
        <taxon>Ornithorhynchidae</taxon>
        <taxon>Ornithorhynchus</taxon>
    </lineage>
</organism>
<keyword evidence="7" id="KW-0539">Nucleus</keyword>
<evidence type="ECO:0000313" key="10">
    <source>
        <dbReference type="Ensembl" id="ENSOANP00000047227.1"/>
    </source>
</evidence>
<dbReference type="InterPro" id="IPR057365">
    <property type="entry name" value="URGCP"/>
</dbReference>
<dbReference type="PANTHER" id="PTHR22796">
    <property type="entry name" value="URG4-RELATED"/>
    <property type="match status" value="1"/>
</dbReference>
<comment type="similarity">
    <text evidence="3">Belongs to the TRAFAC class dynamin-like GTPase superfamily. Very large inducible GTPase (VLIG) family.</text>
</comment>
<keyword evidence="5" id="KW-0547">Nucleotide-binding</keyword>